<dbReference type="AlphaFoldDB" id="A0A515D6A2"/>
<protein>
    <submittedName>
        <fullName evidence="2">ASCH domain-containing protein</fullName>
    </submittedName>
</protein>
<evidence type="ECO:0000313" key="2">
    <source>
        <dbReference type="EMBL" id="QDL35946.1"/>
    </source>
</evidence>
<dbReference type="Pfam" id="PF04266">
    <property type="entry name" value="ASCH"/>
    <property type="match status" value="1"/>
</dbReference>
<dbReference type="KEGG" id="rhf:EUB48_00550"/>
<organism evidence="2 3">
    <name type="scientific">Rhodoferax sediminis</name>
    <dbReference type="NCBI Taxonomy" id="2509614"/>
    <lineage>
        <taxon>Bacteria</taxon>
        <taxon>Pseudomonadati</taxon>
        <taxon>Pseudomonadota</taxon>
        <taxon>Betaproteobacteria</taxon>
        <taxon>Burkholderiales</taxon>
        <taxon>Comamonadaceae</taxon>
        <taxon>Rhodoferax</taxon>
    </lineage>
</organism>
<dbReference type="OrthoDB" id="9800901at2"/>
<accession>A0A515D6A2</accession>
<keyword evidence="3" id="KW-1185">Reference proteome</keyword>
<dbReference type="RefSeq" id="WP_142817046.1">
    <property type="nucleotide sequence ID" value="NZ_CP035503.1"/>
</dbReference>
<evidence type="ECO:0000313" key="3">
    <source>
        <dbReference type="Proteomes" id="UP000316798"/>
    </source>
</evidence>
<dbReference type="Proteomes" id="UP000316798">
    <property type="component" value="Chromosome"/>
</dbReference>
<sequence>MEITKALIIDTPHIDRILAGQKSWELRSTATKVRGPIALIRKGSGTVVGVVEIADSLGPLTEPQMLENTTRHMVTAERIKNGEVAKYKHAWVLKNPRPLTTPIPYEHPNGAVIWVNLQPAVVAQLAI</sequence>
<proteinExistence type="predicted"/>
<dbReference type="SUPFAM" id="SSF88697">
    <property type="entry name" value="PUA domain-like"/>
    <property type="match status" value="1"/>
</dbReference>
<dbReference type="InterPro" id="IPR015947">
    <property type="entry name" value="PUA-like_sf"/>
</dbReference>
<dbReference type="EMBL" id="CP035503">
    <property type="protein sequence ID" value="QDL35946.1"/>
    <property type="molecule type" value="Genomic_DNA"/>
</dbReference>
<reference evidence="2 3" key="1">
    <citation type="submission" date="2019-01" db="EMBL/GenBank/DDBJ databases">
        <title>Genomic insights into a novel species Rhodoferax sp.</title>
        <authorList>
            <person name="Jin L."/>
        </authorList>
    </citation>
    <scope>NUCLEOTIDE SEQUENCE [LARGE SCALE GENOMIC DNA]</scope>
    <source>
        <strain evidence="2 3">CHu59-6-5</strain>
    </source>
</reference>
<dbReference type="Gene3D" id="2.30.130.30">
    <property type="entry name" value="Hypothetical protein"/>
    <property type="match status" value="1"/>
</dbReference>
<dbReference type="InterPro" id="IPR007374">
    <property type="entry name" value="ASCH_domain"/>
</dbReference>
<evidence type="ECO:0000259" key="1">
    <source>
        <dbReference type="Pfam" id="PF04266"/>
    </source>
</evidence>
<feature type="domain" description="ASCH" evidence="1">
    <location>
        <begin position="10"/>
        <end position="55"/>
    </location>
</feature>
<name>A0A515D6A2_9BURK</name>
<gene>
    <name evidence="2" type="ORF">EUB48_00550</name>
</gene>